<reference evidence="4 5" key="1">
    <citation type="journal article" date="2015" name="Sci. Rep.">
        <title>Genome of the facultative scuticociliatosis pathogen Pseudocohnilembus persalinus provides insight into its virulence through horizontal gene transfer.</title>
        <authorList>
            <person name="Xiong J."/>
            <person name="Wang G."/>
            <person name="Cheng J."/>
            <person name="Tian M."/>
            <person name="Pan X."/>
            <person name="Warren A."/>
            <person name="Jiang C."/>
            <person name="Yuan D."/>
            <person name="Miao W."/>
        </authorList>
    </citation>
    <scope>NUCLEOTIDE SEQUENCE [LARGE SCALE GENOMIC DNA]</scope>
    <source>
        <strain evidence="4">36N120E</strain>
    </source>
</reference>
<dbReference type="Proteomes" id="UP000054937">
    <property type="component" value="Unassembled WGS sequence"/>
</dbReference>
<evidence type="ECO:0000313" key="4">
    <source>
        <dbReference type="EMBL" id="KRX06473.1"/>
    </source>
</evidence>
<evidence type="ECO:0000259" key="3">
    <source>
        <dbReference type="PROSITE" id="PS50089"/>
    </source>
</evidence>
<keyword evidence="1" id="KW-0863">Zinc-finger</keyword>
<dbReference type="AlphaFoldDB" id="A0A0V0QVS1"/>
<dbReference type="InterPro" id="IPR001841">
    <property type="entry name" value="Znf_RING"/>
</dbReference>
<dbReference type="InterPro" id="IPR013083">
    <property type="entry name" value="Znf_RING/FYVE/PHD"/>
</dbReference>
<dbReference type="GO" id="GO:0005886">
    <property type="term" value="C:plasma membrane"/>
    <property type="evidence" value="ECO:0007669"/>
    <property type="project" value="TreeGrafter"/>
</dbReference>
<dbReference type="GO" id="GO:0061630">
    <property type="term" value="F:ubiquitin protein ligase activity"/>
    <property type="evidence" value="ECO:0007669"/>
    <property type="project" value="TreeGrafter"/>
</dbReference>
<dbReference type="EMBL" id="LDAU01000096">
    <property type="protein sequence ID" value="KRX06473.1"/>
    <property type="molecule type" value="Genomic_DNA"/>
</dbReference>
<feature type="region of interest" description="Disordered" evidence="2">
    <location>
        <begin position="160"/>
        <end position="183"/>
    </location>
</feature>
<evidence type="ECO:0000256" key="2">
    <source>
        <dbReference type="SAM" id="MobiDB-lite"/>
    </source>
</evidence>
<dbReference type="SUPFAM" id="SSF57850">
    <property type="entry name" value="RING/U-box"/>
    <property type="match status" value="1"/>
</dbReference>
<dbReference type="GO" id="GO:0008270">
    <property type="term" value="F:zinc ion binding"/>
    <property type="evidence" value="ECO:0007669"/>
    <property type="project" value="UniProtKB-KW"/>
</dbReference>
<name>A0A0V0QVS1_PSEPJ</name>
<keyword evidence="1" id="KW-0479">Metal-binding</keyword>
<dbReference type="SMART" id="SM00184">
    <property type="entry name" value="RING"/>
    <property type="match status" value="1"/>
</dbReference>
<feature type="compositionally biased region" description="Polar residues" evidence="2">
    <location>
        <begin position="160"/>
        <end position="171"/>
    </location>
</feature>
<dbReference type="OrthoDB" id="6050183at2759"/>
<evidence type="ECO:0000313" key="5">
    <source>
        <dbReference type="Proteomes" id="UP000054937"/>
    </source>
</evidence>
<dbReference type="Gene3D" id="3.30.40.10">
    <property type="entry name" value="Zinc/RING finger domain, C3HC4 (zinc finger)"/>
    <property type="match status" value="1"/>
</dbReference>
<dbReference type="InParanoid" id="A0A0V0QVS1"/>
<dbReference type="PANTHER" id="PTHR45943">
    <property type="entry name" value="E3 UBIQUITIN-PROTEIN LIGASE MYCBP2"/>
    <property type="match status" value="1"/>
</dbReference>
<dbReference type="PANTHER" id="PTHR45943:SF2">
    <property type="entry name" value="RING-TYPE DOMAIN-CONTAINING PROTEIN"/>
    <property type="match status" value="1"/>
</dbReference>
<protein>
    <recommendedName>
        <fullName evidence="3">RING-type domain-containing protein</fullName>
    </recommendedName>
</protein>
<keyword evidence="1" id="KW-0862">Zinc</keyword>
<evidence type="ECO:0000256" key="1">
    <source>
        <dbReference type="PROSITE-ProRule" id="PRU00175"/>
    </source>
</evidence>
<keyword evidence="5" id="KW-1185">Reference proteome</keyword>
<feature type="compositionally biased region" description="Basic residues" evidence="2">
    <location>
        <begin position="388"/>
        <end position="397"/>
    </location>
</feature>
<dbReference type="OMA" id="HIDSCPV"/>
<accession>A0A0V0QVS1</accession>
<sequence length="754" mass="88791">MSNNPDLSEPLECFCEQNIDIIDSEDPIHNHLQNCRQYQQASPFFKKFNQLDLSQLDNAQQIIDHVTEFDQQKQSKNKSNRIIIEEQFNDIKINSNKFVNDGQLEQATVPIESDSEEIQFQGSNFQKNNQENDEVQILGSINKNGRGQKKLKITDQEYQTLNDKNTEQNGHSKSSKKSVEKENYRQNLSANNNGMKNNSIEDISEDNGEFIKCVCCNNKFIDFEEIWECLSRQMEKDYLLYNGEVKCKQCKQNFIDDDYKQVLGNEKYDELQQDLIEKQLNIIKCHKCKEKFEFQKGNLNENIKDKDGNDLSRIHEEDYANNRFICKNNACKTEQCRLCKAIPYHLASTCEEYKKHMDSKRCRYCDEEIDISKKQDLEQLNKTLSKNPPKRKKRNKKQQQEQEEEIKLRLPKILDMPHICYNYDCQLKAQNACKKKLDCGHECYGIKGEIKCLQCLDDECAKKNKDEQTGNDYCNICFVEGLSAAPTIRSACGHLFHYHCMKKRLEVKWITPRIVFNYCYCPLCNKWLDFPPESDLFQLLEESKEIKDKITDKGLKRLKFEEREKDKKLIDENSPFFNKKEEYAMAIYSYYQCYECKEPYFGGLKDCERQLDEGKKEFDPKDLICSNCCDIPIKDCKRHGKDYIDFKCRYCCSVALWFCLQEELFLKQLIIYNFYKQQNLEDQNFLFQIKFSGTTHFCDPCHNKAFEYQQGKKKLKQCAGPESCPLKVDHPENGQEFSLGCSLCRNIVQEGKDF</sequence>
<organism evidence="4 5">
    <name type="scientific">Pseudocohnilembus persalinus</name>
    <name type="common">Ciliate</name>
    <dbReference type="NCBI Taxonomy" id="266149"/>
    <lineage>
        <taxon>Eukaryota</taxon>
        <taxon>Sar</taxon>
        <taxon>Alveolata</taxon>
        <taxon>Ciliophora</taxon>
        <taxon>Intramacronucleata</taxon>
        <taxon>Oligohymenophorea</taxon>
        <taxon>Scuticociliatia</taxon>
        <taxon>Philasterida</taxon>
        <taxon>Pseudocohnilembidae</taxon>
        <taxon>Pseudocohnilembus</taxon>
    </lineage>
</organism>
<dbReference type="GO" id="GO:0005634">
    <property type="term" value="C:nucleus"/>
    <property type="evidence" value="ECO:0007669"/>
    <property type="project" value="TreeGrafter"/>
</dbReference>
<proteinExistence type="predicted"/>
<comment type="caution">
    <text evidence="4">The sequence shown here is derived from an EMBL/GenBank/DDBJ whole genome shotgun (WGS) entry which is preliminary data.</text>
</comment>
<dbReference type="PROSITE" id="PS50089">
    <property type="entry name" value="ZF_RING_2"/>
    <property type="match status" value="1"/>
</dbReference>
<dbReference type="CDD" id="cd16463">
    <property type="entry name" value="RING-H2_PHR"/>
    <property type="match status" value="1"/>
</dbReference>
<gene>
    <name evidence="4" type="ORF">PPERSA_05086</name>
</gene>
<feature type="region of interest" description="Disordered" evidence="2">
    <location>
        <begin position="382"/>
        <end position="404"/>
    </location>
</feature>
<feature type="domain" description="RING-type" evidence="3">
    <location>
        <begin position="474"/>
        <end position="525"/>
    </location>
</feature>